<proteinExistence type="predicted"/>
<dbReference type="RefSeq" id="WP_130855192.1">
    <property type="nucleotide sequence ID" value="NZ_JBHUPA010000007.1"/>
</dbReference>
<organism evidence="1 2">
    <name type="scientific">Olivibacter jilunii</name>
    <dbReference type="NCBI Taxonomy" id="985016"/>
    <lineage>
        <taxon>Bacteria</taxon>
        <taxon>Pseudomonadati</taxon>
        <taxon>Bacteroidota</taxon>
        <taxon>Sphingobacteriia</taxon>
        <taxon>Sphingobacteriales</taxon>
        <taxon>Sphingobacteriaceae</taxon>
        <taxon>Olivibacter</taxon>
    </lineage>
</organism>
<sequence>MTAIQEIRDKNKIEKQDFDTLSNIVFDSILIKGSYKTAIQLEKKEKLIDAFSSFIEQLVELRLASSKQNKLELINFIDKLNMQRELLELEKGETKMDDIQTAANRLGKKAQSSFEKNNL</sequence>
<evidence type="ECO:0000313" key="2">
    <source>
        <dbReference type="Proteomes" id="UP001597560"/>
    </source>
</evidence>
<reference evidence="2" key="1">
    <citation type="journal article" date="2019" name="Int. J. Syst. Evol. Microbiol.">
        <title>The Global Catalogue of Microorganisms (GCM) 10K type strain sequencing project: providing services to taxonomists for standard genome sequencing and annotation.</title>
        <authorList>
            <consortium name="The Broad Institute Genomics Platform"/>
            <consortium name="The Broad Institute Genome Sequencing Center for Infectious Disease"/>
            <person name="Wu L."/>
            <person name="Ma J."/>
        </authorList>
    </citation>
    <scope>NUCLEOTIDE SEQUENCE [LARGE SCALE GENOMIC DNA]</scope>
    <source>
        <strain evidence="2">KCTC 23098</strain>
    </source>
</reference>
<name>A0ABW6AZ64_9SPHI</name>
<dbReference type="Proteomes" id="UP001597560">
    <property type="component" value="Unassembled WGS sequence"/>
</dbReference>
<evidence type="ECO:0000313" key="1">
    <source>
        <dbReference type="EMBL" id="MFD2962513.1"/>
    </source>
</evidence>
<keyword evidence="2" id="KW-1185">Reference proteome</keyword>
<comment type="caution">
    <text evidence="1">The sequence shown here is derived from an EMBL/GenBank/DDBJ whole genome shotgun (WGS) entry which is preliminary data.</text>
</comment>
<protein>
    <submittedName>
        <fullName evidence="1">Uncharacterized protein</fullName>
    </submittedName>
</protein>
<accession>A0ABW6AZ64</accession>
<dbReference type="EMBL" id="JBHUPA010000007">
    <property type="protein sequence ID" value="MFD2962513.1"/>
    <property type="molecule type" value="Genomic_DNA"/>
</dbReference>
<gene>
    <name evidence="1" type="ORF">ACFS6J_12000</name>
</gene>